<evidence type="ECO:0000313" key="1">
    <source>
        <dbReference type="EMBL" id="WZN41580.1"/>
    </source>
</evidence>
<protein>
    <submittedName>
        <fullName evidence="1">Uncharacterized protein</fullName>
    </submittedName>
</protein>
<gene>
    <name evidence="1" type="ORF">WJU16_00825</name>
</gene>
<dbReference type="RefSeq" id="WP_341836429.1">
    <property type="nucleotide sequence ID" value="NZ_CP149822.1"/>
</dbReference>
<dbReference type="EMBL" id="CP149822">
    <property type="protein sequence ID" value="WZN41580.1"/>
    <property type="molecule type" value="Genomic_DNA"/>
</dbReference>
<sequence length="258" mass="28831">MNKRLLMFLTAVIVLSAGIIAAMPVFRNTESAGKVETDAPAASETVSAAELVILEDLGSVFHRMDSIKAFEVSGSVSVLDPAESIGTIRQIYRYAKLDSLVYYKLGDQEILSNTEMQLIVDHKAEKIFVSRSQQAIPNPFPSPSAISAFLTGEGYSIKQKKLNGLRWISLERPNHITCKEYRIGIDHEGFIRQSYCRLTDQSDPLNNEKDRILEASADQWMLGEPALSIFSSSRFVVRTAEGYKPVSEYKDYDLIVIQ</sequence>
<accession>A0ABZ2YPB6</accession>
<evidence type="ECO:0000313" key="2">
    <source>
        <dbReference type="Proteomes" id="UP001485459"/>
    </source>
</evidence>
<dbReference type="Proteomes" id="UP001485459">
    <property type="component" value="Chromosome"/>
</dbReference>
<proteinExistence type="predicted"/>
<keyword evidence="2" id="KW-1185">Reference proteome</keyword>
<reference evidence="2" key="1">
    <citation type="submission" date="2024-03" db="EMBL/GenBank/DDBJ databases">
        <title>Chitinophaga horti sp. nov., isolated from garden soil.</title>
        <authorList>
            <person name="Lee D.S."/>
            <person name="Han D.M."/>
            <person name="Baek J.H."/>
            <person name="Choi D.G."/>
            <person name="Jeon J.H."/>
            <person name="Jeon C.O."/>
        </authorList>
    </citation>
    <scope>NUCLEOTIDE SEQUENCE [LARGE SCALE GENOMIC DNA]</scope>
    <source>
        <strain evidence="2">GPA1</strain>
    </source>
</reference>
<organism evidence="1 2">
    <name type="scientific">Chitinophaga pollutisoli</name>
    <dbReference type="NCBI Taxonomy" id="3133966"/>
    <lineage>
        <taxon>Bacteria</taxon>
        <taxon>Pseudomonadati</taxon>
        <taxon>Bacteroidota</taxon>
        <taxon>Chitinophagia</taxon>
        <taxon>Chitinophagales</taxon>
        <taxon>Chitinophagaceae</taxon>
        <taxon>Chitinophaga</taxon>
    </lineage>
</organism>
<name>A0ABZ2YPB6_9BACT</name>